<name>B7FUF9_PHATC</name>
<dbReference type="PaxDb" id="2850-Phatr10704"/>
<dbReference type="AlphaFoldDB" id="B7FUF9"/>
<dbReference type="GO" id="GO:0032968">
    <property type="term" value="P:positive regulation of transcription elongation by RNA polymerase II"/>
    <property type="evidence" value="ECO:0007669"/>
    <property type="project" value="TreeGrafter"/>
</dbReference>
<gene>
    <name evidence="19" type="primary">CDKC1</name>
    <name evidence="19" type="ORF">PHATRDRAFT_10704</name>
</gene>
<keyword evidence="5" id="KW-0808">Transferase</keyword>
<evidence type="ECO:0000256" key="6">
    <source>
        <dbReference type="ARBA" id="ARBA00022741"/>
    </source>
</evidence>
<evidence type="ECO:0000256" key="12">
    <source>
        <dbReference type="ARBA" id="ARBA00042858"/>
    </source>
</evidence>
<evidence type="ECO:0000256" key="17">
    <source>
        <dbReference type="RuleBase" id="RU000304"/>
    </source>
</evidence>
<dbReference type="InterPro" id="IPR017441">
    <property type="entry name" value="Protein_kinase_ATP_BS"/>
</dbReference>
<dbReference type="EC" id="2.7.11.23" evidence="2"/>
<evidence type="ECO:0000256" key="14">
    <source>
        <dbReference type="ARBA" id="ARBA00048367"/>
    </source>
</evidence>
<evidence type="ECO:0000256" key="2">
    <source>
        <dbReference type="ARBA" id="ARBA00012409"/>
    </source>
</evidence>
<dbReference type="InterPro" id="IPR011009">
    <property type="entry name" value="Kinase-like_dom_sf"/>
</dbReference>
<evidence type="ECO:0000256" key="7">
    <source>
        <dbReference type="ARBA" id="ARBA00022777"/>
    </source>
</evidence>
<dbReference type="HOGENOM" id="CLU_313206_0_0_1"/>
<dbReference type="EC" id="2.7.11.22" evidence="3"/>
<evidence type="ECO:0000313" key="19">
    <source>
        <dbReference type="EMBL" id="EEC50252.1"/>
    </source>
</evidence>
<dbReference type="EMBL" id="CM000607">
    <property type="protein sequence ID" value="EEC50252.1"/>
    <property type="molecule type" value="Genomic_DNA"/>
</dbReference>
<evidence type="ECO:0000256" key="3">
    <source>
        <dbReference type="ARBA" id="ARBA00012425"/>
    </source>
</evidence>
<dbReference type="GO" id="GO:0000307">
    <property type="term" value="C:cyclin-dependent protein kinase holoenzyme complex"/>
    <property type="evidence" value="ECO:0007669"/>
    <property type="project" value="TreeGrafter"/>
</dbReference>
<dbReference type="GO" id="GO:0005634">
    <property type="term" value="C:nucleus"/>
    <property type="evidence" value="ECO:0007669"/>
    <property type="project" value="TreeGrafter"/>
</dbReference>
<dbReference type="FunFam" id="3.30.200.20:FF:000124">
    <property type="entry name" value="Cyclin-dependent kinase 4"/>
    <property type="match status" value="1"/>
</dbReference>
<dbReference type="STRING" id="556484.B7FUF9"/>
<dbReference type="InterPro" id="IPR050108">
    <property type="entry name" value="CDK"/>
</dbReference>
<feature type="non-terminal residue" evidence="19">
    <location>
        <position position="355"/>
    </location>
</feature>
<dbReference type="SMART" id="SM00220">
    <property type="entry name" value="S_TKc"/>
    <property type="match status" value="1"/>
</dbReference>
<keyword evidence="4 17" id="KW-0723">Serine/threonine-protein kinase</keyword>
<evidence type="ECO:0000313" key="20">
    <source>
        <dbReference type="Proteomes" id="UP000000759"/>
    </source>
</evidence>
<dbReference type="PANTHER" id="PTHR24056:SF546">
    <property type="entry name" value="CYCLIN-DEPENDENT KINASE 12"/>
    <property type="match status" value="1"/>
</dbReference>
<evidence type="ECO:0000259" key="18">
    <source>
        <dbReference type="PROSITE" id="PS50011"/>
    </source>
</evidence>
<dbReference type="GO" id="GO:0008353">
    <property type="term" value="F:RNA polymerase II CTD heptapeptide repeat kinase activity"/>
    <property type="evidence" value="ECO:0007669"/>
    <property type="project" value="UniProtKB-EC"/>
</dbReference>
<comment type="catalytic activity">
    <reaction evidence="13">
        <text>L-threonyl-[protein] + ATP = O-phospho-L-threonyl-[protein] + ADP + H(+)</text>
        <dbReference type="Rhea" id="RHEA:46608"/>
        <dbReference type="Rhea" id="RHEA-COMP:11060"/>
        <dbReference type="Rhea" id="RHEA-COMP:11605"/>
        <dbReference type="ChEBI" id="CHEBI:15378"/>
        <dbReference type="ChEBI" id="CHEBI:30013"/>
        <dbReference type="ChEBI" id="CHEBI:30616"/>
        <dbReference type="ChEBI" id="CHEBI:61977"/>
        <dbReference type="ChEBI" id="CHEBI:456216"/>
        <dbReference type="EC" id="2.7.11.22"/>
    </reaction>
</comment>
<dbReference type="Gene3D" id="3.30.200.20">
    <property type="entry name" value="Phosphorylase Kinase, domain 1"/>
    <property type="match status" value="1"/>
</dbReference>
<comment type="catalytic activity">
    <reaction evidence="14">
        <text>L-seryl-[protein] + ATP = O-phospho-L-seryl-[protein] + ADP + H(+)</text>
        <dbReference type="Rhea" id="RHEA:17989"/>
        <dbReference type="Rhea" id="RHEA-COMP:9863"/>
        <dbReference type="Rhea" id="RHEA-COMP:11604"/>
        <dbReference type="ChEBI" id="CHEBI:15378"/>
        <dbReference type="ChEBI" id="CHEBI:29999"/>
        <dbReference type="ChEBI" id="CHEBI:30616"/>
        <dbReference type="ChEBI" id="CHEBI:83421"/>
        <dbReference type="ChEBI" id="CHEBI:456216"/>
        <dbReference type="EC" id="2.7.11.22"/>
    </reaction>
</comment>
<comment type="similarity">
    <text evidence="1">Belongs to the protein kinase superfamily. CMGC Ser/Thr protein kinase family. CDC2/CDKX subfamily.</text>
</comment>
<dbReference type="PROSITE" id="PS50011">
    <property type="entry name" value="PROTEIN_KINASE_DOM"/>
    <property type="match status" value="1"/>
</dbReference>
<dbReference type="KEGG" id="pti:PHATRDRAFT_10704"/>
<evidence type="ECO:0000256" key="16">
    <source>
        <dbReference type="PROSITE-ProRule" id="PRU10141"/>
    </source>
</evidence>
<dbReference type="eggNOG" id="KOG0600">
    <property type="taxonomic scope" value="Eukaryota"/>
</dbReference>
<dbReference type="InParanoid" id="B7FUF9"/>
<protein>
    <recommendedName>
        <fullName evidence="10">Cyclin-dependent kinase 2 homolog</fullName>
        <ecNumber evidence="3">2.7.11.22</ecNumber>
        <ecNumber evidence="2">2.7.11.23</ecNumber>
    </recommendedName>
    <alternativeName>
        <fullName evidence="11">Cell division control protein 2 homolog</fullName>
    </alternativeName>
    <alternativeName>
        <fullName evidence="12">cdc2-related kinase 2</fullName>
    </alternativeName>
</protein>
<dbReference type="GeneID" id="7198070"/>
<dbReference type="PROSITE" id="PS00108">
    <property type="entry name" value="PROTEIN_KINASE_ST"/>
    <property type="match status" value="1"/>
</dbReference>
<evidence type="ECO:0000256" key="9">
    <source>
        <dbReference type="ARBA" id="ARBA00038543"/>
    </source>
</evidence>
<proteinExistence type="inferred from homology"/>
<dbReference type="Gene3D" id="1.10.510.10">
    <property type="entry name" value="Transferase(Phosphotransferase) domain 1"/>
    <property type="match status" value="1"/>
</dbReference>
<keyword evidence="6 16" id="KW-0547">Nucleotide-binding</keyword>
<dbReference type="Proteomes" id="UP000000759">
    <property type="component" value="Chromosome 4"/>
</dbReference>
<evidence type="ECO:0000256" key="11">
    <source>
        <dbReference type="ARBA" id="ARBA00041902"/>
    </source>
</evidence>
<dbReference type="Pfam" id="PF00069">
    <property type="entry name" value="Pkinase"/>
    <property type="match status" value="1"/>
</dbReference>
<comment type="catalytic activity">
    <reaction evidence="15">
        <text>[DNA-directed RNA polymerase] + ATP = phospho-[DNA-directed RNA polymerase] + ADP + H(+)</text>
        <dbReference type="Rhea" id="RHEA:10216"/>
        <dbReference type="Rhea" id="RHEA-COMP:11321"/>
        <dbReference type="Rhea" id="RHEA-COMP:11322"/>
        <dbReference type="ChEBI" id="CHEBI:15378"/>
        <dbReference type="ChEBI" id="CHEBI:30616"/>
        <dbReference type="ChEBI" id="CHEBI:43176"/>
        <dbReference type="ChEBI" id="CHEBI:68546"/>
        <dbReference type="ChEBI" id="CHEBI:456216"/>
        <dbReference type="EC" id="2.7.11.23"/>
    </reaction>
</comment>
<evidence type="ECO:0000256" key="13">
    <source>
        <dbReference type="ARBA" id="ARBA00047811"/>
    </source>
</evidence>
<comment type="subunit">
    <text evidence="9">May form a complex composed of at least the catalytic subunit CRK2 and a cyclin.</text>
</comment>
<accession>B7FUF9</accession>
<evidence type="ECO:0000256" key="10">
    <source>
        <dbReference type="ARBA" id="ARBA00039612"/>
    </source>
</evidence>
<dbReference type="SUPFAM" id="SSF56112">
    <property type="entry name" value="Protein kinase-like (PK-like)"/>
    <property type="match status" value="1"/>
</dbReference>
<evidence type="ECO:0000256" key="4">
    <source>
        <dbReference type="ARBA" id="ARBA00022527"/>
    </source>
</evidence>
<dbReference type="GO" id="GO:0005524">
    <property type="term" value="F:ATP binding"/>
    <property type="evidence" value="ECO:0007669"/>
    <property type="project" value="UniProtKB-UniRule"/>
</dbReference>
<evidence type="ECO:0000256" key="15">
    <source>
        <dbReference type="ARBA" id="ARBA00049280"/>
    </source>
</evidence>
<evidence type="ECO:0000256" key="8">
    <source>
        <dbReference type="ARBA" id="ARBA00022840"/>
    </source>
</evidence>
<organism evidence="19 20">
    <name type="scientific">Phaeodactylum tricornutum (strain CCAP 1055/1)</name>
    <dbReference type="NCBI Taxonomy" id="556484"/>
    <lineage>
        <taxon>Eukaryota</taxon>
        <taxon>Sar</taxon>
        <taxon>Stramenopiles</taxon>
        <taxon>Ochrophyta</taxon>
        <taxon>Bacillariophyta</taxon>
        <taxon>Bacillariophyceae</taxon>
        <taxon>Bacillariophycidae</taxon>
        <taxon>Naviculales</taxon>
        <taxon>Phaeodactylaceae</taxon>
        <taxon>Phaeodactylum</taxon>
    </lineage>
</organism>
<keyword evidence="20" id="KW-1185">Reference proteome</keyword>
<dbReference type="CDD" id="cd07840">
    <property type="entry name" value="STKc_CDK9_like"/>
    <property type="match status" value="1"/>
</dbReference>
<keyword evidence="8 16" id="KW-0067">ATP-binding</keyword>
<feature type="domain" description="Protein kinase" evidence="18">
    <location>
        <begin position="8"/>
        <end position="309"/>
    </location>
</feature>
<dbReference type="GO" id="GO:0004693">
    <property type="term" value="F:cyclin-dependent protein serine/threonine kinase activity"/>
    <property type="evidence" value="ECO:0007669"/>
    <property type="project" value="UniProtKB-EC"/>
</dbReference>
<reference evidence="20" key="2">
    <citation type="submission" date="2008-08" db="EMBL/GenBank/DDBJ databases">
        <authorList>
            <consortium name="Diatom Consortium"/>
            <person name="Grigoriev I."/>
            <person name="Grimwood J."/>
            <person name="Kuo A."/>
            <person name="Otillar R.P."/>
            <person name="Salamov A."/>
            <person name="Detter J.C."/>
            <person name="Lindquist E."/>
            <person name="Shapiro H."/>
            <person name="Lucas S."/>
            <person name="Glavina del Rio T."/>
            <person name="Pitluck S."/>
            <person name="Rokhsar D."/>
            <person name="Bowler C."/>
        </authorList>
    </citation>
    <scope>GENOME REANNOTATION</scope>
    <source>
        <strain evidence="20">CCAP 1055/1</strain>
    </source>
</reference>
<keyword evidence="7" id="KW-0418">Kinase</keyword>
<dbReference type="PANTHER" id="PTHR24056">
    <property type="entry name" value="CELL DIVISION PROTEIN KINASE"/>
    <property type="match status" value="1"/>
</dbReference>
<dbReference type="InterPro" id="IPR000719">
    <property type="entry name" value="Prot_kinase_dom"/>
</dbReference>
<dbReference type="InterPro" id="IPR008271">
    <property type="entry name" value="Ser/Thr_kinase_AS"/>
</dbReference>
<evidence type="ECO:0000256" key="1">
    <source>
        <dbReference type="ARBA" id="ARBA00006485"/>
    </source>
</evidence>
<evidence type="ECO:0000256" key="5">
    <source>
        <dbReference type="ARBA" id="ARBA00022679"/>
    </source>
</evidence>
<dbReference type="OrthoDB" id="28397at2759"/>
<dbReference type="RefSeq" id="XP_002178587.1">
    <property type="nucleotide sequence ID" value="XM_002178551.1"/>
</dbReference>
<reference evidence="19 20" key="1">
    <citation type="journal article" date="2008" name="Nature">
        <title>The Phaeodactylum genome reveals the evolutionary history of diatom genomes.</title>
        <authorList>
            <person name="Bowler C."/>
            <person name="Allen A.E."/>
            <person name="Badger J.H."/>
            <person name="Grimwood J."/>
            <person name="Jabbari K."/>
            <person name="Kuo A."/>
            <person name="Maheswari U."/>
            <person name="Martens C."/>
            <person name="Maumus F."/>
            <person name="Otillar R.P."/>
            <person name="Rayko E."/>
            <person name="Salamov A."/>
            <person name="Vandepoele K."/>
            <person name="Beszteri B."/>
            <person name="Gruber A."/>
            <person name="Heijde M."/>
            <person name="Katinka M."/>
            <person name="Mock T."/>
            <person name="Valentin K."/>
            <person name="Verret F."/>
            <person name="Berges J.A."/>
            <person name="Brownlee C."/>
            <person name="Cadoret J.P."/>
            <person name="Chiovitti A."/>
            <person name="Choi C.J."/>
            <person name="Coesel S."/>
            <person name="De Martino A."/>
            <person name="Detter J.C."/>
            <person name="Durkin C."/>
            <person name="Falciatore A."/>
            <person name="Fournet J."/>
            <person name="Haruta M."/>
            <person name="Huysman M.J."/>
            <person name="Jenkins B.D."/>
            <person name="Jiroutova K."/>
            <person name="Jorgensen R.E."/>
            <person name="Joubert Y."/>
            <person name="Kaplan A."/>
            <person name="Kroger N."/>
            <person name="Kroth P.G."/>
            <person name="La Roche J."/>
            <person name="Lindquist E."/>
            <person name="Lommer M."/>
            <person name="Martin-Jezequel V."/>
            <person name="Lopez P.J."/>
            <person name="Lucas S."/>
            <person name="Mangogna M."/>
            <person name="McGinnis K."/>
            <person name="Medlin L.K."/>
            <person name="Montsant A."/>
            <person name="Oudot-Le Secq M.P."/>
            <person name="Napoli C."/>
            <person name="Obornik M."/>
            <person name="Parker M.S."/>
            <person name="Petit J.L."/>
            <person name="Porcel B.M."/>
            <person name="Poulsen N."/>
            <person name="Robison M."/>
            <person name="Rychlewski L."/>
            <person name="Rynearson T.A."/>
            <person name="Schmutz J."/>
            <person name="Shapiro H."/>
            <person name="Siaut M."/>
            <person name="Stanley M."/>
            <person name="Sussman M.R."/>
            <person name="Taylor A.R."/>
            <person name="Vardi A."/>
            <person name="von Dassow P."/>
            <person name="Vyverman W."/>
            <person name="Willis A."/>
            <person name="Wyrwicz L.S."/>
            <person name="Rokhsar D.S."/>
            <person name="Weissenbach J."/>
            <person name="Armbrust E.V."/>
            <person name="Green B.R."/>
            <person name="Van de Peer Y."/>
            <person name="Grigoriev I.V."/>
        </authorList>
    </citation>
    <scope>NUCLEOTIDE SEQUENCE [LARGE SCALE GENOMIC DNA]</scope>
    <source>
        <strain evidence="19 20">CCAP 1055/1</strain>
    </source>
</reference>
<dbReference type="FunFam" id="1.10.510.10:FF:000415">
    <property type="entry name" value="CMGC/CDK/CRK7 protein kinase, variant"/>
    <property type="match status" value="1"/>
</dbReference>
<feature type="binding site" evidence="16">
    <location>
        <position position="37"/>
    </location>
    <ligand>
        <name>ATP</name>
        <dbReference type="ChEBI" id="CHEBI:30616"/>
    </ligand>
</feature>
<dbReference type="PROSITE" id="PS00107">
    <property type="entry name" value="PROTEIN_KINASE_ATP"/>
    <property type="match status" value="1"/>
</dbReference>
<sequence>MTRTLAHYERQEQIGEGTYGQVYRARCKDTGRVVALKKMRMHHGGYWGMPLQFIREIKILKKLTHPNLLQMIEVVTSKGKDRVSDARESYKGNLFLVLEYVSHDLTGLMDVAYQFTEVQVKCIFRQLLEACAYMHQHKYVHRDIKSSNILLDSHFRVKLADFGLARNIEPPFSVEFTNKVITLWYRPPEILTGATQYGPAVDVWSAGCILAELLLGKPLLPGKSDLEQLKLIADMLGTPAPDTWDYLSSMKRVRSGEITLDMRKPKVSRLRDKYAAKIPTTAMNLLDKLLAWDPRKRLTATGALQNKYFWSQPVAPEDPAELGEIQVGPGGHFHEFQTKKKRKEAKIVAEAAREK</sequence>